<dbReference type="AlphaFoldDB" id="A0A6V8K721"/>
<keyword evidence="1" id="KW-0812">Transmembrane</keyword>
<keyword evidence="1" id="KW-1133">Transmembrane helix</keyword>
<evidence type="ECO:0000313" key="3">
    <source>
        <dbReference type="Proteomes" id="UP000482800"/>
    </source>
</evidence>
<protein>
    <submittedName>
        <fullName evidence="2">Uncharacterized protein</fullName>
    </submittedName>
</protein>
<reference evidence="2 3" key="1">
    <citation type="submission" date="2020-03" db="EMBL/GenBank/DDBJ databases">
        <title>Whole genome shotgun sequence of Phytohabitans houttuyneae NBRC 108639.</title>
        <authorList>
            <person name="Komaki H."/>
            <person name="Tamura T."/>
        </authorList>
    </citation>
    <scope>NUCLEOTIDE SEQUENCE [LARGE SCALE GENOMIC DNA]</scope>
    <source>
        <strain evidence="2 3">NBRC 108639</strain>
    </source>
</reference>
<name>A0A6V8K721_9ACTN</name>
<organism evidence="2 3">
    <name type="scientific">Phytohabitans houttuyneae</name>
    <dbReference type="NCBI Taxonomy" id="1076126"/>
    <lineage>
        <taxon>Bacteria</taxon>
        <taxon>Bacillati</taxon>
        <taxon>Actinomycetota</taxon>
        <taxon>Actinomycetes</taxon>
        <taxon>Micromonosporales</taxon>
        <taxon>Micromonosporaceae</taxon>
    </lineage>
</organism>
<evidence type="ECO:0000256" key="1">
    <source>
        <dbReference type="SAM" id="Phobius"/>
    </source>
</evidence>
<dbReference type="Proteomes" id="UP000482800">
    <property type="component" value="Unassembled WGS sequence"/>
</dbReference>
<feature type="transmembrane region" description="Helical" evidence="1">
    <location>
        <begin position="12"/>
        <end position="33"/>
    </location>
</feature>
<evidence type="ECO:0000313" key="2">
    <source>
        <dbReference type="EMBL" id="GFJ79554.1"/>
    </source>
</evidence>
<gene>
    <name evidence="2" type="ORF">Phou_037340</name>
</gene>
<proteinExistence type="predicted"/>
<keyword evidence="1" id="KW-0472">Membrane</keyword>
<accession>A0A6V8K721</accession>
<keyword evidence="3" id="KW-1185">Reference proteome</keyword>
<dbReference type="RefSeq" id="WP_173057074.1">
    <property type="nucleotide sequence ID" value="NZ_BLPF01000001.1"/>
</dbReference>
<comment type="caution">
    <text evidence="2">The sequence shown here is derived from an EMBL/GenBank/DDBJ whole genome shotgun (WGS) entry which is preliminary data.</text>
</comment>
<dbReference type="EMBL" id="BLPF01000001">
    <property type="protein sequence ID" value="GFJ79554.1"/>
    <property type="molecule type" value="Genomic_DNA"/>
</dbReference>
<reference evidence="2 3" key="2">
    <citation type="submission" date="2020-03" db="EMBL/GenBank/DDBJ databases">
        <authorList>
            <person name="Ichikawa N."/>
            <person name="Kimura A."/>
            <person name="Kitahashi Y."/>
            <person name="Uohara A."/>
        </authorList>
    </citation>
    <scope>NUCLEOTIDE SEQUENCE [LARGE SCALE GENOMIC DNA]</scope>
    <source>
        <strain evidence="2 3">NBRC 108639</strain>
    </source>
</reference>
<sequence>MPESMTSAGWVLAGWGFVSGVGLTVTLVLPYIWRLKDRADGYTGPGAWRILARTVRAAFAAATRPGSGPVGVPVTPVPVGRVELARMPAYGAESPGAAAEGRLAGQRTMVLDGAVDRLGHAANLVDGLQRTGATVVLAPRGRPESLADVDPGPAGDGPAAVDRVSSAVVRGDQQLAVWPASQAAVLAADAAASFARRLLRLGGAQQYSARHAARQVRA</sequence>